<dbReference type="PANTHER" id="PTHR14167:SF81">
    <property type="entry name" value="ENDOPHILIN-A"/>
    <property type="match status" value="1"/>
</dbReference>
<dbReference type="SMART" id="SM00326">
    <property type="entry name" value="SH3"/>
    <property type="match status" value="2"/>
</dbReference>
<feature type="region of interest" description="Disordered" evidence="7">
    <location>
        <begin position="1"/>
        <end position="24"/>
    </location>
</feature>
<evidence type="ECO:0000256" key="5">
    <source>
        <dbReference type="PROSITE-ProRule" id="PRU00192"/>
    </source>
</evidence>
<evidence type="ECO:0000256" key="1">
    <source>
        <dbReference type="ARBA" id="ARBA00004170"/>
    </source>
</evidence>
<dbReference type="FunFam" id="2.30.30.40:FF:000072">
    <property type="entry name" value="Unconventional Myosin IB"/>
    <property type="match status" value="1"/>
</dbReference>
<dbReference type="PROSITE" id="PS50002">
    <property type="entry name" value="SH3"/>
    <property type="match status" value="2"/>
</dbReference>
<feature type="compositionally biased region" description="Basic and acidic residues" evidence="7">
    <location>
        <begin position="299"/>
        <end position="315"/>
    </location>
</feature>
<dbReference type="AlphaFoldDB" id="A0A9N9G823"/>
<name>A0A9N9G823_9GLOM</name>
<feature type="domain" description="SH3" evidence="8">
    <location>
        <begin position="26"/>
        <end position="85"/>
    </location>
</feature>
<keyword evidence="10" id="KW-1185">Reference proteome</keyword>
<evidence type="ECO:0000313" key="9">
    <source>
        <dbReference type="EMBL" id="CAG8591516.1"/>
    </source>
</evidence>
<reference evidence="9" key="1">
    <citation type="submission" date="2021-06" db="EMBL/GenBank/DDBJ databases">
        <authorList>
            <person name="Kallberg Y."/>
            <person name="Tangrot J."/>
            <person name="Rosling A."/>
        </authorList>
    </citation>
    <scope>NUCLEOTIDE SEQUENCE</scope>
    <source>
        <strain evidence="9">CL551</strain>
    </source>
</reference>
<gene>
    <name evidence="9" type="ORF">AMORRO_LOCUS7367</name>
</gene>
<protein>
    <submittedName>
        <fullName evidence="9">1767_t:CDS:1</fullName>
    </submittedName>
</protein>
<dbReference type="InterPro" id="IPR001452">
    <property type="entry name" value="SH3_domain"/>
</dbReference>
<feature type="compositionally biased region" description="Basic and acidic residues" evidence="7">
    <location>
        <begin position="511"/>
        <end position="541"/>
    </location>
</feature>
<dbReference type="Gene3D" id="2.30.30.40">
    <property type="entry name" value="SH3 Domains"/>
    <property type="match status" value="2"/>
</dbReference>
<feature type="region of interest" description="Disordered" evidence="7">
    <location>
        <begin position="276"/>
        <end position="668"/>
    </location>
</feature>
<organism evidence="9 10">
    <name type="scientific">Acaulospora morrowiae</name>
    <dbReference type="NCBI Taxonomy" id="94023"/>
    <lineage>
        <taxon>Eukaryota</taxon>
        <taxon>Fungi</taxon>
        <taxon>Fungi incertae sedis</taxon>
        <taxon>Mucoromycota</taxon>
        <taxon>Glomeromycotina</taxon>
        <taxon>Glomeromycetes</taxon>
        <taxon>Diversisporales</taxon>
        <taxon>Acaulosporaceae</taxon>
        <taxon>Acaulospora</taxon>
    </lineage>
</organism>
<feature type="domain" description="SH3" evidence="8">
    <location>
        <begin position="206"/>
        <end position="267"/>
    </location>
</feature>
<feature type="compositionally biased region" description="Basic and acidic residues" evidence="7">
    <location>
        <begin position="140"/>
        <end position="151"/>
    </location>
</feature>
<evidence type="ECO:0000313" key="10">
    <source>
        <dbReference type="Proteomes" id="UP000789342"/>
    </source>
</evidence>
<accession>A0A9N9G823</accession>
<dbReference type="PRINTS" id="PR00452">
    <property type="entry name" value="SH3DOMAIN"/>
</dbReference>
<evidence type="ECO:0000256" key="2">
    <source>
        <dbReference type="ARBA" id="ARBA00022443"/>
    </source>
</evidence>
<keyword evidence="3 6" id="KW-0175">Coiled coil</keyword>
<dbReference type="CDD" id="cd00174">
    <property type="entry name" value="SH3"/>
    <property type="match status" value="1"/>
</dbReference>
<evidence type="ECO:0000256" key="4">
    <source>
        <dbReference type="ARBA" id="ARBA00023136"/>
    </source>
</evidence>
<dbReference type="Proteomes" id="UP000789342">
    <property type="component" value="Unassembled WGS sequence"/>
</dbReference>
<dbReference type="Pfam" id="PF00018">
    <property type="entry name" value="SH3_1"/>
    <property type="match status" value="2"/>
</dbReference>
<evidence type="ECO:0000256" key="6">
    <source>
        <dbReference type="SAM" id="Coils"/>
    </source>
</evidence>
<dbReference type="InterPro" id="IPR050384">
    <property type="entry name" value="Endophilin_SH3RF"/>
</dbReference>
<evidence type="ECO:0000256" key="3">
    <source>
        <dbReference type="ARBA" id="ARBA00023054"/>
    </source>
</evidence>
<comment type="caution">
    <text evidence="9">The sequence shown here is derived from an EMBL/GenBank/DDBJ whole genome shotgun (WGS) entry which is preliminary data.</text>
</comment>
<dbReference type="SUPFAM" id="SSF50044">
    <property type="entry name" value="SH3-domain"/>
    <property type="match status" value="2"/>
</dbReference>
<feature type="coiled-coil region" evidence="6">
    <location>
        <begin position="740"/>
        <end position="774"/>
    </location>
</feature>
<proteinExistence type="predicted"/>
<dbReference type="PANTHER" id="PTHR14167">
    <property type="entry name" value="SH3 DOMAIN-CONTAINING"/>
    <property type="match status" value="1"/>
</dbReference>
<dbReference type="PRINTS" id="PR00499">
    <property type="entry name" value="P67PHOX"/>
</dbReference>
<dbReference type="OrthoDB" id="5340910at2759"/>
<feature type="region of interest" description="Disordered" evidence="7">
    <location>
        <begin position="120"/>
        <end position="211"/>
    </location>
</feature>
<evidence type="ECO:0000256" key="7">
    <source>
        <dbReference type="SAM" id="MobiDB-lite"/>
    </source>
</evidence>
<feature type="compositionally biased region" description="Basic and acidic residues" evidence="7">
    <location>
        <begin position="391"/>
        <end position="415"/>
    </location>
</feature>
<keyword evidence="4" id="KW-0472">Membrane</keyword>
<dbReference type="EMBL" id="CAJVPV010005475">
    <property type="protein sequence ID" value="CAG8591516.1"/>
    <property type="molecule type" value="Genomic_DNA"/>
</dbReference>
<dbReference type="InterPro" id="IPR036028">
    <property type="entry name" value="SH3-like_dom_sf"/>
</dbReference>
<keyword evidence="2 5" id="KW-0728">SH3 domain</keyword>
<comment type="subcellular location">
    <subcellularLocation>
        <location evidence="1">Membrane</location>
        <topology evidence="1">Peripheral membrane protein</topology>
    </subcellularLocation>
</comment>
<evidence type="ECO:0000259" key="8">
    <source>
        <dbReference type="PROSITE" id="PS50002"/>
    </source>
</evidence>
<sequence>MDAEEPKTDEVEESIEQSMEVEKKQDEIKLAKVEYDYQANEYDELSLDVGDIVTILEQGENGWWKGDLNGKIGSFPANHVKLIEKKSAEEENDENINGKGKITKKLFNYGVKPGGVGSLFAGGFPLKQSKRTQNVSDSSDSPKTEEKHENLTHVLRKTNRTLSEDDSDYKQVSTHSSENARKRETATKVTPPLPRLPPKKPPPKPKLEPKATVLYDYDAEADDEISLREGEIITVLDKTDGEGWWKGRNDNGQVGIFPSTFVEEIVEKEIQPQEQIVEVIERKEENHPPPPIPRSTRPQNREETHEQSHNEDSSSHQKPSHGGNLPPLPSEQSSTHKDPPSTPSRNRRSLNLSTKRQSLHEAELPSTPTRNRQSQHEEESPLPKQSLIDNDTDRLPDSPVHSDDDQSKPKPPSERRKSKSISSINEDTTEESQDTVNSPVSSARRPIPPPRSKSISQENKNDAPKITSPLLAKPPSIPRPGIALAKPPSIPKRSPASYKSTSSVSDDIESEKDKQLELDSRGYDEEEYHSSKTEETTKVKVESLITKENLEETEIDVSQDGEMAKNIDEHVKEDSVSNDEQHEKNSEKKEPEVPPIPTGPRLTNLGAERPAIKGRRPPAKHAVVQSQTEILEQAVAQEKDEVEEPKQKPTNTPPKPMKPNMFKLPIAGGGLPNVALRSVPKKPVELSTSSTSTETNITNVEPINKPSVKSISSRFNIPNQSTEVEIRLKKWVNEEINKVKSHFEAQLSEERMKREELEAQLVEEGRKREELEELIREIQSGFES</sequence>
<feature type="compositionally biased region" description="Basic and acidic residues" evidence="7">
    <location>
        <begin position="562"/>
        <end position="592"/>
    </location>
</feature>